<keyword evidence="3" id="KW-1185">Reference proteome</keyword>
<feature type="region of interest" description="Disordered" evidence="1">
    <location>
        <begin position="1"/>
        <end position="45"/>
    </location>
</feature>
<gene>
    <name evidence="2" type="ORF">GCM10007867_22620</name>
</gene>
<accession>A0AAV5NG84</accession>
<evidence type="ECO:0000313" key="3">
    <source>
        <dbReference type="Proteomes" id="UP001156614"/>
    </source>
</evidence>
<sequence length="95" mass="10428">MQELDRKQWFGMSGTHEGPGIANGHHPVRKGDRAADSHQEVTLELPERTKGCQASCVPGWHFDINQFFSMASAVRKDRAIMVRAGLAAVALGKVE</sequence>
<evidence type="ECO:0000313" key="2">
    <source>
        <dbReference type="EMBL" id="GLQ63417.1"/>
    </source>
</evidence>
<dbReference type="EMBL" id="BSNU01000003">
    <property type="protein sequence ID" value="GLQ63417.1"/>
    <property type="molecule type" value="Genomic_DNA"/>
</dbReference>
<dbReference type="Proteomes" id="UP001156614">
    <property type="component" value="Unassembled WGS sequence"/>
</dbReference>
<proteinExistence type="predicted"/>
<protein>
    <submittedName>
        <fullName evidence="2">Uncharacterized protein</fullName>
    </submittedName>
</protein>
<reference evidence="3" key="1">
    <citation type="journal article" date="2019" name="Int. J. Syst. Evol. Microbiol.">
        <title>The Global Catalogue of Microorganisms (GCM) 10K type strain sequencing project: providing services to taxonomists for standard genome sequencing and annotation.</title>
        <authorList>
            <consortium name="The Broad Institute Genomics Platform"/>
            <consortium name="The Broad Institute Genome Sequencing Center for Infectious Disease"/>
            <person name="Wu L."/>
            <person name="Ma J."/>
        </authorList>
    </citation>
    <scope>NUCLEOTIDE SEQUENCE [LARGE SCALE GENOMIC DNA]</scope>
    <source>
        <strain evidence="3">NBRC 3267</strain>
    </source>
</reference>
<name>A0AAV5NG84_9PROT</name>
<feature type="compositionally biased region" description="Basic and acidic residues" evidence="1">
    <location>
        <begin position="29"/>
        <end position="45"/>
    </location>
</feature>
<comment type="caution">
    <text evidence="2">The sequence shown here is derived from an EMBL/GenBank/DDBJ whole genome shotgun (WGS) entry which is preliminary data.</text>
</comment>
<evidence type="ECO:0000256" key="1">
    <source>
        <dbReference type="SAM" id="MobiDB-lite"/>
    </source>
</evidence>
<organism evidence="2 3">
    <name type="scientific">Gluconobacter cerinus</name>
    <dbReference type="NCBI Taxonomy" id="38307"/>
    <lineage>
        <taxon>Bacteria</taxon>
        <taxon>Pseudomonadati</taxon>
        <taxon>Pseudomonadota</taxon>
        <taxon>Alphaproteobacteria</taxon>
        <taxon>Acetobacterales</taxon>
        <taxon>Acetobacteraceae</taxon>
        <taxon>Gluconobacter</taxon>
    </lineage>
</organism>
<dbReference type="AlphaFoldDB" id="A0AAV5NG84"/>